<proteinExistence type="inferred from homology"/>
<dbReference type="Gene3D" id="3.40.50.2000">
    <property type="entry name" value="Glycogen Phosphorylase B"/>
    <property type="match status" value="1"/>
</dbReference>
<dbReference type="EC" id="2.4.1.141" evidence="3"/>
<evidence type="ECO:0000256" key="2">
    <source>
        <dbReference type="ARBA" id="ARBA00006962"/>
    </source>
</evidence>
<dbReference type="PANTHER" id="PTHR12867:SF6">
    <property type="entry name" value="N-ACETYLGLUCOSAMINYLDIPHOSPHODOLICHOL N-ACETYLGLUCOSAMINYLTRANSFERASE"/>
    <property type="match status" value="1"/>
</dbReference>
<protein>
    <recommendedName>
        <fullName evidence="4">UDP-N-acetylglucosamine transferase subunit ALG13</fullName>
        <ecNumber evidence="3">2.4.1.141</ecNumber>
    </recommendedName>
</protein>
<keyword evidence="5" id="KW-0328">Glycosyltransferase</keyword>
<dbReference type="EMBL" id="JOJR01000165">
    <property type="protein sequence ID" value="RCN43227.1"/>
    <property type="molecule type" value="Genomic_DNA"/>
</dbReference>
<comment type="caution">
    <text evidence="9">The sequence shown here is derived from an EMBL/GenBank/DDBJ whole genome shotgun (WGS) entry which is preliminary data.</text>
</comment>
<dbReference type="STRING" id="29170.A0A368GK36"/>
<evidence type="ECO:0000313" key="9">
    <source>
        <dbReference type="EMBL" id="RCN43227.1"/>
    </source>
</evidence>
<dbReference type="Pfam" id="PF04101">
    <property type="entry name" value="Glyco_tran_28_C"/>
    <property type="match status" value="1"/>
</dbReference>
<reference evidence="9 10" key="1">
    <citation type="submission" date="2014-10" db="EMBL/GenBank/DDBJ databases">
        <title>Draft genome of the hookworm Ancylostoma caninum.</title>
        <authorList>
            <person name="Mitreva M."/>
        </authorList>
    </citation>
    <scope>NUCLEOTIDE SEQUENCE [LARGE SCALE GENOMIC DNA]</scope>
    <source>
        <strain evidence="9 10">Baltimore</strain>
    </source>
</reference>
<evidence type="ECO:0000256" key="3">
    <source>
        <dbReference type="ARBA" id="ARBA00012614"/>
    </source>
</evidence>
<keyword evidence="10" id="KW-1185">Reference proteome</keyword>
<keyword evidence="6" id="KW-0808">Transferase</keyword>
<evidence type="ECO:0000259" key="8">
    <source>
        <dbReference type="Pfam" id="PF04101"/>
    </source>
</evidence>
<dbReference type="InterPro" id="IPR039042">
    <property type="entry name" value="Alg13-like"/>
</dbReference>
<name>A0A368GK36_ANCCA</name>
<evidence type="ECO:0000256" key="4">
    <source>
        <dbReference type="ARBA" id="ARBA00017468"/>
    </source>
</evidence>
<accession>A0A368GK36</accession>
<evidence type="ECO:0000313" key="10">
    <source>
        <dbReference type="Proteomes" id="UP000252519"/>
    </source>
</evidence>
<evidence type="ECO:0000256" key="7">
    <source>
        <dbReference type="ARBA" id="ARBA00022824"/>
    </source>
</evidence>
<dbReference type="InterPro" id="IPR007235">
    <property type="entry name" value="Glyco_trans_28_C"/>
</dbReference>
<comment type="similarity">
    <text evidence="2">Belongs to the glycosyltransferase 28 family.</text>
</comment>
<evidence type="ECO:0000256" key="5">
    <source>
        <dbReference type="ARBA" id="ARBA00022676"/>
    </source>
</evidence>
<dbReference type="SUPFAM" id="SSF53756">
    <property type="entry name" value="UDP-Glycosyltransferase/glycogen phosphorylase"/>
    <property type="match status" value="1"/>
</dbReference>
<dbReference type="GO" id="GO:0005783">
    <property type="term" value="C:endoplasmic reticulum"/>
    <property type="evidence" value="ECO:0007669"/>
    <property type="project" value="UniProtKB-SubCell"/>
</dbReference>
<dbReference type="PANTHER" id="PTHR12867">
    <property type="entry name" value="GLYCOSYL TRANSFERASE-RELATED"/>
    <property type="match status" value="1"/>
</dbReference>
<dbReference type="Proteomes" id="UP000252519">
    <property type="component" value="Unassembled WGS sequence"/>
</dbReference>
<evidence type="ECO:0000256" key="1">
    <source>
        <dbReference type="ARBA" id="ARBA00004240"/>
    </source>
</evidence>
<evidence type="ECO:0000256" key="6">
    <source>
        <dbReference type="ARBA" id="ARBA00022679"/>
    </source>
</evidence>
<gene>
    <name evidence="9" type="ORF">ANCCAN_10802</name>
</gene>
<comment type="subcellular location">
    <subcellularLocation>
        <location evidence="1">Endoplasmic reticulum</location>
    </subcellularLocation>
</comment>
<organism evidence="9 10">
    <name type="scientific">Ancylostoma caninum</name>
    <name type="common">Dog hookworm</name>
    <dbReference type="NCBI Taxonomy" id="29170"/>
    <lineage>
        <taxon>Eukaryota</taxon>
        <taxon>Metazoa</taxon>
        <taxon>Ecdysozoa</taxon>
        <taxon>Nematoda</taxon>
        <taxon>Chromadorea</taxon>
        <taxon>Rhabditida</taxon>
        <taxon>Rhabditina</taxon>
        <taxon>Rhabditomorpha</taxon>
        <taxon>Strongyloidea</taxon>
        <taxon>Ancylostomatidae</taxon>
        <taxon>Ancylostomatinae</taxon>
        <taxon>Ancylostoma</taxon>
    </lineage>
</organism>
<dbReference type="GO" id="GO:0004577">
    <property type="term" value="F:N-acetylglucosaminyldiphosphodolichol N-acetylglucosaminyltransferase activity"/>
    <property type="evidence" value="ECO:0007669"/>
    <property type="project" value="UniProtKB-EC"/>
</dbReference>
<sequence length="106" mass="11685">MFLLPCFFSDNSTFQLIIGHAGAGTCLECLKLARPFIVAVNENLMDNHQLELAKELARGEHLLYCAVSQLSSTLSSPLLFSLKPYNPPNQNAVAKFIDRRMGLTSA</sequence>
<dbReference type="AlphaFoldDB" id="A0A368GK36"/>
<feature type="domain" description="Glycosyl transferase family 28 C-terminal" evidence="8">
    <location>
        <begin position="15"/>
        <end position="95"/>
    </location>
</feature>
<keyword evidence="7" id="KW-0256">Endoplasmic reticulum</keyword>
<dbReference type="OrthoDB" id="20273at2759"/>
<dbReference type="GO" id="GO:0006488">
    <property type="term" value="P:dolichol-linked oligosaccharide biosynthetic process"/>
    <property type="evidence" value="ECO:0007669"/>
    <property type="project" value="InterPro"/>
</dbReference>